<dbReference type="InterPro" id="IPR018239">
    <property type="entry name" value="DNA_ligase_AS"/>
</dbReference>
<dbReference type="InterPro" id="IPR004149">
    <property type="entry name" value="Znf_DNAligase_C4"/>
</dbReference>
<dbReference type="InterPro" id="IPR033136">
    <property type="entry name" value="DNA_ligase_CS"/>
</dbReference>
<evidence type="ECO:0000256" key="11">
    <source>
        <dbReference type="ARBA" id="ARBA00023204"/>
    </source>
</evidence>
<keyword evidence="14" id="KW-0464">Manganese</keyword>
<dbReference type="SMART" id="SM00278">
    <property type="entry name" value="HhH1"/>
    <property type="match status" value="4"/>
</dbReference>
<feature type="binding site" evidence="14">
    <location>
        <position position="412"/>
    </location>
    <ligand>
        <name>Zn(2+)</name>
        <dbReference type="ChEBI" id="CHEBI:29105"/>
    </ligand>
</feature>
<dbReference type="SMART" id="SM00532">
    <property type="entry name" value="LIGANc"/>
    <property type="match status" value="1"/>
</dbReference>
<dbReference type="GO" id="GO:0003911">
    <property type="term" value="F:DNA ligase (NAD+) activity"/>
    <property type="evidence" value="ECO:0007669"/>
    <property type="project" value="UniProtKB-UniRule"/>
</dbReference>
<name>A0A1F8FFZ3_9BACT</name>
<evidence type="ECO:0000256" key="14">
    <source>
        <dbReference type="HAMAP-Rule" id="MF_01588"/>
    </source>
</evidence>
<evidence type="ECO:0000256" key="13">
    <source>
        <dbReference type="ARBA" id="ARBA00060881"/>
    </source>
</evidence>
<dbReference type="SUPFAM" id="SSF50249">
    <property type="entry name" value="Nucleic acid-binding proteins"/>
    <property type="match status" value="1"/>
</dbReference>
<evidence type="ECO:0000259" key="16">
    <source>
        <dbReference type="PROSITE" id="PS50172"/>
    </source>
</evidence>
<proteinExistence type="inferred from homology"/>
<comment type="similarity">
    <text evidence="13 14">Belongs to the NAD-dependent DNA ligase family. LigA subfamily.</text>
</comment>
<protein>
    <recommendedName>
        <fullName evidence="3 14">DNA ligase</fullName>
        <ecNumber evidence="2 14">6.5.1.2</ecNumber>
    </recommendedName>
    <alternativeName>
        <fullName evidence="14">Polydeoxyribonucleotide synthase [NAD(+)]</fullName>
    </alternativeName>
</protein>
<dbReference type="PROSITE" id="PS50172">
    <property type="entry name" value="BRCT"/>
    <property type="match status" value="1"/>
</dbReference>
<keyword evidence="7 14" id="KW-0227">DNA damage</keyword>
<dbReference type="HAMAP" id="MF_01588">
    <property type="entry name" value="DNA_ligase_A"/>
    <property type="match status" value="1"/>
</dbReference>
<evidence type="ECO:0000256" key="1">
    <source>
        <dbReference type="ARBA" id="ARBA00004067"/>
    </source>
</evidence>
<dbReference type="SUPFAM" id="SSF56091">
    <property type="entry name" value="DNA ligase/mRNA capping enzyme, catalytic domain"/>
    <property type="match status" value="1"/>
</dbReference>
<feature type="domain" description="BRCT" evidence="16">
    <location>
        <begin position="593"/>
        <end position="670"/>
    </location>
</feature>
<dbReference type="GO" id="GO:0003677">
    <property type="term" value="F:DNA binding"/>
    <property type="evidence" value="ECO:0007669"/>
    <property type="project" value="InterPro"/>
</dbReference>
<feature type="binding site" evidence="14">
    <location>
        <begin position="83"/>
        <end position="84"/>
    </location>
    <ligand>
        <name>NAD(+)</name>
        <dbReference type="ChEBI" id="CHEBI:57540"/>
    </ligand>
</feature>
<dbReference type="Gene3D" id="3.40.50.10190">
    <property type="entry name" value="BRCT domain"/>
    <property type="match status" value="1"/>
</dbReference>
<feature type="binding site" evidence="14">
    <location>
        <position position="415"/>
    </location>
    <ligand>
        <name>Zn(2+)</name>
        <dbReference type="ChEBI" id="CHEBI:29105"/>
    </ligand>
</feature>
<dbReference type="InterPro" id="IPR013840">
    <property type="entry name" value="DNAligase_N"/>
</dbReference>
<dbReference type="SUPFAM" id="SSF47781">
    <property type="entry name" value="RuvA domain 2-like"/>
    <property type="match status" value="1"/>
</dbReference>
<dbReference type="EMBL" id="MGJT01000024">
    <property type="protein sequence ID" value="OGN12072.1"/>
    <property type="molecule type" value="Genomic_DNA"/>
</dbReference>
<feature type="binding site" evidence="14">
    <location>
        <position position="430"/>
    </location>
    <ligand>
        <name>Zn(2+)</name>
        <dbReference type="ChEBI" id="CHEBI:29105"/>
    </ligand>
</feature>
<dbReference type="Gene3D" id="2.40.50.140">
    <property type="entry name" value="Nucleic acid-binding proteins"/>
    <property type="match status" value="1"/>
</dbReference>
<keyword evidence="4 14" id="KW-0436">Ligase</keyword>
<dbReference type="GO" id="GO:0046872">
    <property type="term" value="F:metal ion binding"/>
    <property type="evidence" value="ECO:0007669"/>
    <property type="project" value="UniProtKB-KW"/>
</dbReference>
<evidence type="ECO:0000256" key="2">
    <source>
        <dbReference type="ARBA" id="ARBA00012722"/>
    </source>
</evidence>
<dbReference type="InterPro" id="IPR041663">
    <property type="entry name" value="DisA/LigA_HHH"/>
</dbReference>
<feature type="binding site" evidence="14">
    <location>
        <position position="180"/>
    </location>
    <ligand>
        <name>NAD(+)</name>
        <dbReference type="ChEBI" id="CHEBI:57540"/>
    </ligand>
</feature>
<dbReference type="PROSITE" id="PS01056">
    <property type="entry name" value="DNA_LIGASE_N2"/>
    <property type="match status" value="1"/>
</dbReference>
<dbReference type="AlphaFoldDB" id="A0A1F8FFZ3"/>
<dbReference type="GO" id="GO:0006260">
    <property type="term" value="P:DNA replication"/>
    <property type="evidence" value="ECO:0007669"/>
    <property type="project" value="UniProtKB-KW"/>
</dbReference>
<dbReference type="CDD" id="cd17748">
    <property type="entry name" value="BRCT_DNA_ligase_like"/>
    <property type="match status" value="1"/>
</dbReference>
<keyword evidence="5 14" id="KW-0235">DNA replication</keyword>
<dbReference type="FunFam" id="1.10.150.20:FF:000007">
    <property type="entry name" value="DNA ligase"/>
    <property type="match status" value="1"/>
</dbReference>
<gene>
    <name evidence="14" type="primary">ligA</name>
    <name evidence="17" type="ORF">A3C71_02415</name>
</gene>
<dbReference type="PIRSF" id="PIRSF001604">
    <property type="entry name" value="LigA"/>
    <property type="match status" value="1"/>
</dbReference>
<feature type="binding site" evidence="14">
    <location>
        <position position="138"/>
    </location>
    <ligand>
        <name>NAD(+)</name>
        <dbReference type="ChEBI" id="CHEBI:57540"/>
    </ligand>
</feature>
<feature type="binding site" evidence="14">
    <location>
        <position position="115"/>
    </location>
    <ligand>
        <name>NAD(+)</name>
        <dbReference type="ChEBI" id="CHEBI:57540"/>
    </ligand>
</feature>
<dbReference type="SMART" id="SM00292">
    <property type="entry name" value="BRCT"/>
    <property type="match status" value="1"/>
</dbReference>
<dbReference type="InterPro" id="IPR013839">
    <property type="entry name" value="DNAligase_adenylation"/>
</dbReference>
<dbReference type="Pfam" id="PF00533">
    <property type="entry name" value="BRCT"/>
    <property type="match status" value="1"/>
</dbReference>
<evidence type="ECO:0000313" key="18">
    <source>
        <dbReference type="Proteomes" id="UP000178197"/>
    </source>
</evidence>
<feature type="binding site" evidence="14">
    <location>
        <position position="435"/>
    </location>
    <ligand>
        <name>Zn(2+)</name>
        <dbReference type="ChEBI" id="CHEBI:29105"/>
    </ligand>
</feature>
<feature type="binding site" evidence="14">
    <location>
        <position position="318"/>
    </location>
    <ligand>
        <name>NAD(+)</name>
        <dbReference type="ChEBI" id="CHEBI:57540"/>
    </ligand>
</feature>
<dbReference type="InterPro" id="IPR010994">
    <property type="entry name" value="RuvA_2-like"/>
</dbReference>
<dbReference type="Gene3D" id="1.10.287.610">
    <property type="entry name" value="Helix hairpin bin"/>
    <property type="match status" value="1"/>
</dbReference>
<dbReference type="FunFam" id="2.40.50.140:FF:000012">
    <property type="entry name" value="DNA ligase"/>
    <property type="match status" value="1"/>
</dbReference>
<keyword evidence="8 14" id="KW-0862">Zinc</keyword>
<dbReference type="Pfam" id="PF12826">
    <property type="entry name" value="HHH_2"/>
    <property type="match status" value="1"/>
</dbReference>
<dbReference type="CDD" id="cd00114">
    <property type="entry name" value="LIGANc"/>
    <property type="match status" value="1"/>
</dbReference>
<dbReference type="Proteomes" id="UP000178197">
    <property type="component" value="Unassembled WGS sequence"/>
</dbReference>
<dbReference type="InterPro" id="IPR036420">
    <property type="entry name" value="BRCT_dom_sf"/>
</dbReference>
<dbReference type="InterPro" id="IPR004150">
    <property type="entry name" value="NAD_DNA_ligase_OB"/>
</dbReference>
<evidence type="ECO:0000256" key="12">
    <source>
        <dbReference type="ARBA" id="ARBA00034005"/>
    </source>
</evidence>
<reference evidence="17 18" key="1">
    <citation type="journal article" date="2016" name="Nat. Commun.">
        <title>Thousands of microbial genomes shed light on interconnected biogeochemical processes in an aquifer system.</title>
        <authorList>
            <person name="Anantharaman K."/>
            <person name="Brown C.T."/>
            <person name="Hug L.A."/>
            <person name="Sharon I."/>
            <person name="Castelle C.J."/>
            <person name="Probst A.J."/>
            <person name="Thomas B.C."/>
            <person name="Singh A."/>
            <person name="Wilkins M.J."/>
            <person name="Karaoz U."/>
            <person name="Brodie E.L."/>
            <person name="Williams K.H."/>
            <person name="Hubbard S.S."/>
            <person name="Banfield J.F."/>
        </authorList>
    </citation>
    <scope>NUCLEOTIDE SEQUENCE [LARGE SCALE GENOMIC DNA]</scope>
</reference>
<feature type="active site" description="N6-AMP-lysine intermediate" evidence="14">
    <location>
        <position position="117"/>
    </location>
</feature>
<keyword evidence="6 14" id="KW-0479">Metal-binding</keyword>
<comment type="function">
    <text evidence="1 14">DNA ligase that catalyzes the formation of phosphodiester linkages between 5'-phosphoryl and 3'-hydroxyl groups in double-stranded DNA using NAD as a coenzyme and as the energy source for the reaction. It is essential for DNA replication and repair of damaged DNA.</text>
</comment>
<dbReference type="InterPro" id="IPR001679">
    <property type="entry name" value="DNA_ligase"/>
</dbReference>
<evidence type="ECO:0000256" key="9">
    <source>
        <dbReference type="ARBA" id="ARBA00022842"/>
    </source>
</evidence>
<accession>A0A1F8FFZ3</accession>
<evidence type="ECO:0000313" key="17">
    <source>
        <dbReference type="EMBL" id="OGN12072.1"/>
    </source>
</evidence>
<dbReference type="Gene3D" id="3.30.470.30">
    <property type="entry name" value="DNA ligase/mRNA capping enzyme"/>
    <property type="match status" value="1"/>
</dbReference>
<dbReference type="PANTHER" id="PTHR23389:SF9">
    <property type="entry name" value="DNA LIGASE"/>
    <property type="match status" value="1"/>
</dbReference>
<dbReference type="NCBIfam" id="NF005932">
    <property type="entry name" value="PRK07956.1"/>
    <property type="match status" value="1"/>
</dbReference>
<keyword evidence="9 14" id="KW-0460">Magnesium</keyword>
<comment type="cofactor">
    <cofactor evidence="14">
        <name>Mg(2+)</name>
        <dbReference type="ChEBI" id="CHEBI:18420"/>
    </cofactor>
    <cofactor evidence="14">
        <name>Mn(2+)</name>
        <dbReference type="ChEBI" id="CHEBI:29035"/>
    </cofactor>
</comment>
<dbReference type="Gene3D" id="1.10.150.20">
    <property type="entry name" value="5' to 3' exonuclease, C-terminal subdomain"/>
    <property type="match status" value="2"/>
</dbReference>
<dbReference type="InterPro" id="IPR003583">
    <property type="entry name" value="Hlx-hairpin-Hlx_DNA-bd_motif"/>
</dbReference>
<dbReference type="NCBIfam" id="TIGR00575">
    <property type="entry name" value="dnlj"/>
    <property type="match status" value="1"/>
</dbReference>
<evidence type="ECO:0000256" key="6">
    <source>
        <dbReference type="ARBA" id="ARBA00022723"/>
    </source>
</evidence>
<organism evidence="17 18">
    <name type="scientific">Candidatus Yanofskybacteria bacterium RIFCSPHIGHO2_02_FULL_43_15c</name>
    <dbReference type="NCBI Taxonomy" id="1802679"/>
    <lineage>
        <taxon>Bacteria</taxon>
        <taxon>Candidatus Yanofskyibacteriota</taxon>
    </lineage>
</organism>
<dbReference type="Gene3D" id="6.20.10.30">
    <property type="match status" value="1"/>
</dbReference>
<evidence type="ECO:0000256" key="15">
    <source>
        <dbReference type="RuleBase" id="RU000618"/>
    </source>
</evidence>
<dbReference type="PANTHER" id="PTHR23389">
    <property type="entry name" value="CHROMOSOME TRANSMISSION FIDELITY FACTOR 18"/>
    <property type="match status" value="1"/>
</dbReference>
<dbReference type="Pfam" id="PF01653">
    <property type="entry name" value="DNA_ligase_aden"/>
    <property type="match status" value="1"/>
</dbReference>
<evidence type="ECO:0000256" key="3">
    <source>
        <dbReference type="ARBA" id="ARBA00013308"/>
    </source>
</evidence>
<comment type="catalytic activity">
    <reaction evidence="12 14 15">
        <text>NAD(+) + (deoxyribonucleotide)n-3'-hydroxyl + 5'-phospho-(deoxyribonucleotide)m = (deoxyribonucleotide)n+m + AMP + beta-nicotinamide D-nucleotide.</text>
        <dbReference type="EC" id="6.5.1.2"/>
    </reaction>
</comment>
<dbReference type="Pfam" id="PF03120">
    <property type="entry name" value="OB_DNA_ligase"/>
    <property type="match status" value="1"/>
</dbReference>
<comment type="caution">
    <text evidence="17">The sequence shown here is derived from an EMBL/GenBank/DDBJ whole genome shotgun (WGS) entry which is preliminary data.</text>
</comment>
<keyword evidence="11 14" id="KW-0234">DNA repair</keyword>
<dbReference type="PROSITE" id="PS01055">
    <property type="entry name" value="DNA_LIGASE_N1"/>
    <property type="match status" value="1"/>
</dbReference>
<comment type="caution">
    <text evidence="14">Lacks conserved residue(s) required for the propagation of feature annotation.</text>
</comment>
<dbReference type="InterPro" id="IPR001357">
    <property type="entry name" value="BRCT_dom"/>
</dbReference>
<dbReference type="GO" id="GO:0005829">
    <property type="term" value="C:cytosol"/>
    <property type="evidence" value="ECO:0007669"/>
    <property type="project" value="TreeGrafter"/>
</dbReference>
<dbReference type="FunFam" id="1.10.150.20:FF:000006">
    <property type="entry name" value="DNA ligase"/>
    <property type="match status" value="1"/>
</dbReference>
<dbReference type="SUPFAM" id="SSF52113">
    <property type="entry name" value="BRCT domain"/>
    <property type="match status" value="1"/>
</dbReference>
<dbReference type="InterPro" id="IPR012340">
    <property type="entry name" value="NA-bd_OB-fold"/>
</dbReference>
<evidence type="ECO:0000256" key="4">
    <source>
        <dbReference type="ARBA" id="ARBA00022598"/>
    </source>
</evidence>
<sequence length="670" mass="75192">MTRQEARIRVEKLKKLIDKYRYSRLVLDKTLVEESVEDALKKELFDLEQKWPDLVTPDSPTQRAGYKPLEKFAKVTHPERMLSFNDTFDEKDMQVWVERVKRLDPRAIDDGFYCELKIDGLAIELIYENGFLKTGSTRGDGTVGEDITQNLKTIEAIPLKLEISKYRNIQVPKELVVRGEVFVPQKEFARINHEQEEAGEKIYANPRNLAAGSVRQLDPAVTAARRLDSFAYSLVTGLGQKTHEEEHEILKKIGFKTNPHNKYCRSLKEVQEFRDYWEKHRGKLNYEIDGVVVIANENRMFKKLGVVGKASRAAVAYKFSPKESTTKVNDIIVGVGRTGVLTPVAVLTPVEIGGTTVSRATLHNEDEIRRLDVRIGDTVVVRRAGDVIPDVKKVLTELRTGREKVFHFPAKCPVCGGPVKRAEGEAAHKCINKSCPAIKREEMYHFVSKSALDMAGIGPKLIDQLMDIGLIKDPAELYLLTKEDFLNLERFADKSAENAVRAIQSKKKVALGRFIFALGIPHVGSETALDLARTFGSLEKLSGAGLEELSNLHDIGPVVAESISNWFKNDYNKKLLEKFKKVSLHVLQQESAQKSSKLKGLTFVFTGGLETMTREQAEELARESGGNASSSVGKETSYVVVGEEPGSKYEKAKKIGVKVITEKDFLKMLK</sequence>
<evidence type="ECO:0000256" key="7">
    <source>
        <dbReference type="ARBA" id="ARBA00022763"/>
    </source>
</evidence>
<evidence type="ECO:0000256" key="5">
    <source>
        <dbReference type="ARBA" id="ARBA00022705"/>
    </source>
</evidence>
<dbReference type="Pfam" id="PF03119">
    <property type="entry name" value="DNA_ligase_ZBD"/>
    <property type="match status" value="1"/>
</dbReference>
<dbReference type="GO" id="GO:0006281">
    <property type="term" value="P:DNA repair"/>
    <property type="evidence" value="ECO:0007669"/>
    <property type="project" value="UniProtKB-KW"/>
</dbReference>
<evidence type="ECO:0000256" key="8">
    <source>
        <dbReference type="ARBA" id="ARBA00022833"/>
    </source>
</evidence>
<evidence type="ECO:0000256" key="10">
    <source>
        <dbReference type="ARBA" id="ARBA00023027"/>
    </source>
</evidence>
<keyword evidence="10 14" id="KW-0520">NAD</keyword>
<dbReference type="EC" id="6.5.1.2" evidence="2 14"/>